<proteinExistence type="predicted"/>
<accession>A0A2A9N7B7</accession>
<protein>
    <submittedName>
        <fullName evidence="1">Uncharacterized protein</fullName>
    </submittedName>
</protein>
<gene>
    <name evidence="1" type="ORF">AMATHDRAFT_51720</name>
</gene>
<name>A0A2A9N7B7_9AGAR</name>
<dbReference type="AlphaFoldDB" id="A0A2A9N7B7"/>
<dbReference type="EMBL" id="KZ302443">
    <property type="protein sequence ID" value="PFH45308.1"/>
    <property type="molecule type" value="Genomic_DNA"/>
</dbReference>
<keyword evidence="2" id="KW-1185">Reference proteome</keyword>
<reference evidence="1 2" key="1">
    <citation type="submission" date="2014-02" db="EMBL/GenBank/DDBJ databases">
        <title>Transposable element dynamics among asymbiotic and ectomycorrhizal Amanita fungi.</title>
        <authorList>
            <consortium name="DOE Joint Genome Institute"/>
            <person name="Hess J."/>
            <person name="Skrede I."/>
            <person name="Wolfe B."/>
            <person name="LaButti K."/>
            <person name="Ohm R.A."/>
            <person name="Grigoriev I.V."/>
            <person name="Pringle A."/>
        </authorList>
    </citation>
    <scope>NUCLEOTIDE SEQUENCE [LARGE SCALE GENOMIC DNA]</scope>
    <source>
        <strain evidence="1 2">SKay4041</strain>
    </source>
</reference>
<evidence type="ECO:0000313" key="1">
    <source>
        <dbReference type="EMBL" id="PFH45308.1"/>
    </source>
</evidence>
<sequence length="130" mass="14067">MSTPTSSSDITQEPQSMLEHLCHGDAKQGGTSADQFEQNTMPGSNLVIVTPTQTSGPEAVGHNIHTISDVNQAHVAHQPTPHDVMVTVACPDVLPINWVPMSEVLYTTCSHVTHTDRIALGQKYNWVSQP</sequence>
<dbReference type="Proteomes" id="UP000242287">
    <property type="component" value="Unassembled WGS sequence"/>
</dbReference>
<organism evidence="1 2">
    <name type="scientific">Amanita thiersii Skay4041</name>
    <dbReference type="NCBI Taxonomy" id="703135"/>
    <lineage>
        <taxon>Eukaryota</taxon>
        <taxon>Fungi</taxon>
        <taxon>Dikarya</taxon>
        <taxon>Basidiomycota</taxon>
        <taxon>Agaricomycotina</taxon>
        <taxon>Agaricomycetes</taxon>
        <taxon>Agaricomycetidae</taxon>
        <taxon>Agaricales</taxon>
        <taxon>Pluteineae</taxon>
        <taxon>Amanitaceae</taxon>
        <taxon>Amanita</taxon>
    </lineage>
</organism>
<evidence type="ECO:0000313" key="2">
    <source>
        <dbReference type="Proteomes" id="UP000242287"/>
    </source>
</evidence>